<reference evidence="1" key="1">
    <citation type="journal article" date="2021" name="Proc. Natl. Acad. Sci. U.S.A.">
        <title>A Catalog of Tens of Thousands of Viruses from Human Metagenomes Reveals Hidden Associations with Chronic Diseases.</title>
        <authorList>
            <person name="Tisza M.J."/>
            <person name="Buck C.B."/>
        </authorList>
    </citation>
    <scope>NUCLEOTIDE SEQUENCE</scope>
    <source>
        <strain evidence="1">CtkfK18</strain>
    </source>
</reference>
<accession>A0A8S5VGD7</accession>
<organism evidence="1">
    <name type="scientific">Myoviridae sp. ctkfK18</name>
    <dbReference type="NCBI Taxonomy" id="2825165"/>
    <lineage>
        <taxon>Viruses</taxon>
        <taxon>Duplodnaviria</taxon>
        <taxon>Heunggongvirae</taxon>
        <taxon>Uroviricota</taxon>
        <taxon>Caudoviricetes</taxon>
    </lineage>
</organism>
<evidence type="ECO:0000313" key="1">
    <source>
        <dbReference type="EMBL" id="DAG05834.1"/>
    </source>
</evidence>
<proteinExistence type="predicted"/>
<sequence length="385" mass="42859">MNEAILKKVQAIYGAPSLESINPMNEPENTNDEELDETPALEAYSEEELELLHQELVEDYTASMETISAELANLELTIMLESVGLSLDRFNEYDGEISLEAVKKAVKAGKVTKDSAFKSIIKRIVTLFWTTIDNITGNNVRVLKYGKLLKKYSDKLDKLDLEKLDSDKDIGIPAGLSDYKPLEKFVEENNKIYSAVAKFSGMITPAAVVSKVYSLFSSVGINVKTEDFGKQFETLLNSYNTTKGENFTETASISEAIKAARKQSKEFIRVINGLKFGNIREKLTNAKKKMISALENQKAAENDTTKKEAIQADLNRLMKLFTAYKAYNKKAATAINNDLATMTKHIGKVIDAYNKAVKGTVTVKKTTTDEVDTKDLTDTSKYEGK</sequence>
<dbReference type="EMBL" id="BK016265">
    <property type="protein sequence ID" value="DAG05834.1"/>
    <property type="molecule type" value="Genomic_DNA"/>
</dbReference>
<protein>
    <submittedName>
        <fullName evidence="1">Uncharacterized protein</fullName>
    </submittedName>
</protein>
<name>A0A8S5VGD7_9CAUD</name>